<dbReference type="EMBL" id="JAESWC010000015">
    <property type="protein sequence ID" value="MBL4937694.1"/>
    <property type="molecule type" value="Genomic_DNA"/>
</dbReference>
<dbReference type="SUPFAM" id="SSF55811">
    <property type="entry name" value="Nudix"/>
    <property type="match status" value="1"/>
</dbReference>
<accession>A0ABS1TE98</accession>
<dbReference type="CDD" id="cd02883">
    <property type="entry name" value="NUDIX_Hydrolase"/>
    <property type="match status" value="1"/>
</dbReference>
<name>A0ABS1TE98_9CLOT</name>
<evidence type="ECO:0000313" key="2">
    <source>
        <dbReference type="EMBL" id="MBL4937694.1"/>
    </source>
</evidence>
<feature type="domain" description="Nudix hydrolase" evidence="1">
    <location>
        <begin position="41"/>
        <end position="71"/>
    </location>
</feature>
<keyword evidence="3" id="KW-1185">Reference proteome</keyword>
<gene>
    <name evidence="2" type="ORF">JK636_18445</name>
</gene>
<organism evidence="2 3">
    <name type="scientific">Clostridium rhizosphaerae</name>
    <dbReference type="NCBI Taxonomy" id="2803861"/>
    <lineage>
        <taxon>Bacteria</taxon>
        <taxon>Bacillati</taxon>
        <taxon>Bacillota</taxon>
        <taxon>Clostridia</taxon>
        <taxon>Eubacteriales</taxon>
        <taxon>Clostridiaceae</taxon>
        <taxon>Clostridium</taxon>
    </lineage>
</organism>
<sequence length="201" mass="23041">MFDINLLNTLKTVGAFIRYQDTLVFMIGPDSSGEKLGIVRLGGHVEQGESLLQALEREIKEECSIEVKLIDAPCILYKSSWEDSDYFDISDLINWNVKPLVIKKDKLSSTAVFLSYTEEEPKPSSEAYGLVFLKDKDIINICSNRLTLRDFIDGGGKFIRQKEINYDMEMYAGVHLSFLYKLLEDKNEVAIKYIKGDYNER</sequence>
<keyword evidence="2" id="KW-0378">Hydrolase</keyword>
<proteinExistence type="predicted"/>
<dbReference type="RefSeq" id="WP_202750443.1">
    <property type="nucleotide sequence ID" value="NZ_JAESWC010000015.1"/>
</dbReference>
<reference evidence="2 3" key="1">
    <citation type="submission" date="2021-01" db="EMBL/GenBank/DDBJ databases">
        <title>Genome public.</title>
        <authorList>
            <person name="Liu C."/>
            <person name="Sun Q."/>
        </authorList>
    </citation>
    <scope>NUCLEOTIDE SEQUENCE [LARGE SCALE GENOMIC DNA]</scope>
    <source>
        <strain evidence="2 3">YIM B02515</strain>
    </source>
</reference>
<dbReference type="Proteomes" id="UP000632377">
    <property type="component" value="Unassembled WGS sequence"/>
</dbReference>
<dbReference type="InterPro" id="IPR000086">
    <property type="entry name" value="NUDIX_hydrolase_dom"/>
</dbReference>
<evidence type="ECO:0000313" key="3">
    <source>
        <dbReference type="Proteomes" id="UP000632377"/>
    </source>
</evidence>
<dbReference type="GO" id="GO:0016787">
    <property type="term" value="F:hydrolase activity"/>
    <property type="evidence" value="ECO:0007669"/>
    <property type="project" value="UniProtKB-KW"/>
</dbReference>
<dbReference type="InterPro" id="IPR015797">
    <property type="entry name" value="NUDIX_hydrolase-like_dom_sf"/>
</dbReference>
<dbReference type="Pfam" id="PF00293">
    <property type="entry name" value="NUDIX"/>
    <property type="match status" value="1"/>
</dbReference>
<evidence type="ECO:0000259" key="1">
    <source>
        <dbReference type="Pfam" id="PF00293"/>
    </source>
</evidence>
<dbReference type="Gene3D" id="3.90.79.10">
    <property type="entry name" value="Nucleoside Triphosphate Pyrophosphohydrolase"/>
    <property type="match status" value="1"/>
</dbReference>
<protein>
    <submittedName>
        <fullName evidence="2">NUDIX hydrolase</fullName>
    </submittedName>
</protein>
<comment type="caution">
    <text evidence="2">The sequence shown here is derived from an EMBL/GenBank/DDBJ whole genome shotgun (WGS) entry which is preliminary data.</text>
</comment>